<comment type="caution">
    <text evidence="1">The sequence shown here is derived from an EMBL/GenBank/DDBJ whole genome shotgun (WGS) entry which is preliminary data.</text>
</comment>
<organism evidence="1 2">
    <name type="scientific">Marinisporobacter balticus</name>
    <dbReference type="NCBI Taxonomy" id="2018667"/>
    <lineage>
        <taxon>Bacteria</taxon>
        <taxon>Bacillati</taxon>
        <taxon>Bacillota</taxon>
        <taxon>Clostridia</taxon>
        <taxon>Peptostreptococcales</taxon>
        <taxon>Thermotaleaceae</taxon>
        <taxon>Marinisporobacter</taxon>
    </lineage>
</organism>
<keyword evidence="1" id="KW-0378">Hydrolase</keyword>
<gene>
    <name evidence="1" type="ORF">EV214_13426</name>
</gene>
<accession>A0A4R2KFJ7</accession>
<dbReference type="RefSeq" id="WP_132247773.1">
    <property type="nucleotide sequence ID" value="NZ_SLWV01000034.1"/>
</dbReference>
<dbReference type="InterPro" id="IPR026002">
    <property type="entry name" value="ATC_hydrolase-like"/>
</dbReference>
<dbReference type="Proteomes" id="UP000294919">
    <property type="component" value="Unassembled WGS sequence"/>
</dbReference>
<dbReference type="OrthoDB" id="1896890at2"/>
<proteinExistence type="predicted"/>
<evidence type="ECO:0000313" key="2">
    <source>
        <dbReference type="Proteomes" id="UP000294919"/>
    </source>
</evidence>
<protein>
    <submittedName>
        <fullName evidence="1">L-2-amino-thiazoline-4-carboxylic acid hydrolase-like protein</fullName>
    </submittedName>
</protein>
<keyword evidence="2" id="KW-1185">Reference proteome</keyword>
<dbReference type="GO" id="GO:0016787">
    <property type="term" value="F:hydrolase activity"/>
    <property type="evidence" value="ECO:0007669"/>
    <property type="project" value="UniProtKB-KW"/>
</dbReference>
<dbReference type="EMBL" id="SLWV01000034">
    <property type="protein sequence ID" value="TCO69166.1"/>
    <property type="molecule type" value="Genomic_DNA"/>
</dbReference>
<reference evidence="1 2" key="1">
    <citation type="submission" date="2019-03" db="EMBL/GenBank/DDBJ databases">
        <title>Genomic Encyclopedia of Type Strains, Phase IV (KMG-IV): sequencing the most valuable type-strain genomes for metagenomic binning, comparative biology and taxonomic classification.</title>
        <authorList>
            <person name="Goeker M."/>
        </authorList>
    </citation>
    <scope>NUCLEOTIDE SEQUENCE [LARGE SCALE GENOMIC DNA]</scope>
    <source>
        <strain evidence="1 2">DSM 102940</strain>
    </source>
</reference>
<dbReference type="AlphaFoldDB" id="A0A4R2KFJ7"/>
<sequence length="208" mass="23925">MIKTNIDKPAKPEVSLIVLGVLKGYLDNADDFMAKTMKLEKEIAKKMSQENPQYPAEFVKIVSMVTALYSELKKDMENEKALSIVKASFLPVGLALQMANFRYVEDNHTFENLINYQQRTNKQGPTQLNRMEVIQQNNKTYEFHVHNCMFKDEFSRLCMPELTTVMCAIDNVIFNAYLPDKVHFHRNGTGNTIIDGMQYCTFVCENMG</sequence>
<dbReference type="Pfam" id="PF14196">
    <property type="entry name" value="ATC_hydrolase"/>
    <property type="match status" value="1"/>
</dbReference>
<evidence type="ECO:0000313" key="1">
    <source>
        <dbReference type="EMBL" id="TCO69166.1"/>
    </source>
</evidence>
<name>A0A4R2KFJ7_9FIRM</name>